<dbReference type="Proteomes" id="UP001495910">
    <property type="component" value="Unassembled WGS sequence"/>
</dbReference>
<evidence type="ECO:0000313" key="1">
    <source>
        <dbReference type="EMBL" id="MEM4989109.1"/>
    </source>
</evidence>
<evidence type="ECO:0000313" key="2">
    <source>
        <dbReference type="Proteomes" id="UP001495910"/>
    </source>
</evidence>
<reference evidence="1 2" key="1">
    <citation type="submission" date="2024-02" db="EMBL/GenBank/DDBJ databases">
        <title>Draft genome sequence of Collimonas sp. strain H4R21, an effective mineral-weathering bacterial strain isolated from the beech rhizosphere.</title>
        <authorList>
            <person name="Morin E."/>
            <person name="Uroz S."/>
            <person name="Leveau J.H.J."/>
            <person name="Kumar R."/>
            <person name="Rey M.W."/>
            <person name="Pham J."/>
        </authorList>
    </citation>
    <scope>NUCLEOTIDE SEQUENCE [LARGE SCALE GENOMIC DNA]</scope>
    <source>
        <strain evidence="1 2">H4R21</strain>
    </source>
</reference>
<keyword evidence="2" id="KW-1185">Reference proteome</keyword>
<comment type="caution">
    <text evidence="1">The sequence shown here is derived from an EMBL/GenBank/DDBJ whole genome shotgun (WGS) entry which is preliminary data.</text>
</comment>
<accession>A0ABU9PYM2</accession>
<protein>
    <submittedName>
        <fullName evidence="1">Uncharacterized protein</fullName>
    </submittedName>
</protein>
<dbReference type="EMBL" id="JBANDC010000012">
    <property type="protein sequence ID" value="MEM4989109.1"/>
    <property type="molecule type" value="Genomic_DNA"/>
</dbReference>
<sequence>MSISIQEIAAASAVPDVRNSSQHNELPPAAELTAINLQSGRKPLSVYTAVRDADQFLSGLKSRQSIATLHLLQARELNMVDAFHLSQAASNYHVTATVISSVTNSLKQSMTSLMQQQ</sequence>
<organism evidence="1 2">
    <name type="scientific">Collimonas rhizosphaerae</name>
    <dbReference type="NCBI Taxonomy" id="3126357"/>
    <lineage>
        <taxon>Bacteria</taxon>
        <taxon>Pseudomonadati</taxon>
        <taxon>Pseudomonadota</taxon>
        <taxon>Betaproteobacteria</taxon>
        <taxon>Burkholderiales</taxon>
        <taxon>Oxalobacteraceae</taxon>
        <taxon>Collimonas</taxon>
    </lineage>
</organism>
<name>A0ABU9PYM2_9BURK</name>
<gene>
    <name evidence="1" type="ORF">V8G57_17090</name>
</gene>
<proteinExistence type="predicted"/>
<dbReference type="RefSeq" id="WP_342830386.1">
    <property type="nucleotide sequence ID" value="NZ_JBANDC010000012.1"/>
</dbReference>